<evidence type="ECO:0000256" key="2">
    <source>
        <dbReference type="ARBA" id="ARBA00022801"/>
    </source>
</evidence>
<evidence type="ECO:0000313" key="8">
    <source>
        <dbReference type="Proteomes" id="UP001139971"/>
    </source>
</evidence>
<dbReference type="EC" id="3.6.4.13" evidence="7"/>
<organism evidence="7 8">
    <name type="scientific">Tahibacter soli</name>
    <dbReference type="NCBI Taxonomy" id="2983605"/>
    <lineage>
        <taxon>Bacteria</taxon>
        <taxon>Pseudomonadati</taxon>
        <taxon>Pseudomonadota</taxon>
        <taxon>Gammaproteobacteria</taxon>
        <taxon>Lysobacterales</taxon>
        <taxon>Rhodanobacteraceae</taxon>
        <taxon>Tahibacter</taxon>
    </lineage>
</organism>
<dbReference type="GO" id="GO:0003723">
    <property type="term" value="F:RNA binding"/>
    <property type="evidence" value="ECO:0007669"/>
    <property type="project" value="TreeGrafter"/>
</dbReference>
<keyword evidence="4" id="KW-0067">ATP-binding</keyword>
<dbReference type="Pfam" id="PF00271">
    <property type="entry name" value="Helicase_C"/>
    <property type="match status" value="1"/>
</dbReference>
<gene>
    <name evidence="7" type="primary">hrpA</name>
    <name evidence="7" type="ORF">OD750_024280</name>
</gene>
<dbReference type="PROSITE" id="PS51194">
    <property type="entry name" value="HELICASE_CTER"/>
    <property type="match status" value="1"/>
</dbReference>
<keyword evidence="3 7" id="KW-0347">Helicase</keyword>
<dbReference type="InterPro" id="IPR011709">
    <property type="entry name" value="DEAD-box_helicase_OB_fold"/>
</dbReference>
<feature type="domain" description="Helicase ATP-binding" evidence="5">
    <location>
        <begin position="81"/>
        <end position="244"/>
    </location>
</feature>
<dbReference type="InterPro" id="IPR027417">
    <property type="entry name" value="P-loop_NTPase"/>
</dbReference>
<keyword evidence="2 7" id="KW-0378">Hydrolase</keyword>
<dbReference type="FunFam" id="1.20.120.1080:FF:000005">
    <property type="entry name" value="ATP-dependent helicase HrpA"/>
    <property type="match status" value="1"/>
</dbReference>
<dbReference type="Pfam" id="PF07717">
    <property type="entry name" value="OB_NTP_bind"/>
    <property type="match status" value="1"/>
</dbReference>
<dbReference type="PROSITE" id="PS51192">
    <property type="entry name" value="HELICASE_ATP_BIND_1"/>
    <property type="match status" value="1"/>
</dbReference>
<dbReference type="NCBIfam" id="TIGR01967">
    <property type="entry name" value="DEAH_box_HrpA"/>
    <property type="match status" value="1"/>
</dbReference>
<name>A0A9X4BLS2_9GAMM</name>
<proteinExistence type="predicted"/>
<dbReference type="SMART" id="SM00487">
    <property type="entry name" value="DEXDc"/>
    <property type="match status" value="1"/>
</dbReference>
<dbReference type="SUPFAM" id="SSF52540">
    <property type="entry name" value="P-loop containing nucleoside triphosphate hydrolases"/>
    <property type="match status" value="1"/>
</dbReference>
<dbReference type="InterPro" id="IPR003593">
    <property type="entry name" value="AAA+_ATPase"/>
</dbReference>
<dbReference type="SMART" id="SM00382">
    <property type="entry name" value="AAA"/>
    <property type="match status" value="1"/>
</dbReference>
<evidence type="ECO:0000256" key="3">
    <source>
        <dbReference type="ARBA" id="ARBA00022806"/>
    </source>
</evidence>
<dbReference type="InterPro" id="IPR007502">
    <property type="entry name" value="Helicase-assoc_dom"/>
</dbReference>
<dbReference type="EMBL" id="JAOVZO020000020">
    <property type="protein sequence ID" value="MDC8015657.1"/>
    <property type="molecule type" value="Genomic_DNA"/>
</dbReference>
<dbReference type="InterPro" id="IPR014001">
    <property type="entry name" value="Helicase_ATP-bd"/>
</dbReference>
<dbReference type="SMART" id="SM00847">
    <property type="entry name" value="HA2"/>
    <property type="match status" value="1"/>
</dbReference>
<protein>
    <submittedName>
        <fullName evidence="7">ATP-dependent RNA helicase HrpA</fullName>
        <ecNumber evidence="7">3.6.4.13</ecNumber>
    </submittedName>
</protein>
<dbReference type="PANTHER" id="PTHR18934">
    <property type="entry name" value="ATP-DEPENDENT RNA HELICASE"/>
    <property type="match status" value="1"/>
</dbReference>
<dbReference type="GO" id="GO:0003724">
    <property type="term" value="F:RNA helicase activity"/>
    <property type="evidence" value="ECO:0007669"/>
    <property type="project" value="UniProtKB-EC"/>
</dbReference>
<evidence type="ECO:0000256" key="4">
    <source>
        <dbReference type="ARBA" id="ARBA00022840"/>
    </source>
</evidence>
<dbReference type="SMART" id="SM00490">
    <property type="entry name" value="HELICc"/>
    <property type="match status" value="1"/>
</dbReference>
<dbReference type="InterPro" id="IPR001650">
    <property type="entry name" value="Helicase_C-like"/>
</dbReference>
<dbReference type="InterPro" id="IPR011545">
    <property type="entry name" value="DEAD/DEAH_box_helicase_dom"/>
</dbReference>
<dbReference type="Pfam" id="PF11898">
    <property type="entry name" value="DUF3418"/>
    <property type="match status" value="1"/>
</dbReference>
<dbReference type="Pfam" id="PF00270">
    <property type="entry name" value="DEAD"/>
    <property type="match status" value="1"/>
</dbReference>
<sequence>MSDIQQLRGALDAVMTRDHARLTGRWRRLKEAGANAPAAEVARLAADIETSRARRAARAARVPEIRVDETLPIAARADEIVELIKKHQVIVLAGETGSGKTTQLPKLCLAAGRGVAGLVGCTQPRRIAARSVARRVAEELGSAVGDLVGFQVRFNDQVSDASLVKFMTDGILLAETQGDGWLNAYDTIILDEAHERSLNIDFLLGYLKRLLAKRRDLKLIVTSATIDTARFAQHFGDAPVVSVEGRSYPVEVRWRPPPERGETSLTEQIVAAVDEITSEDPRGDVLVFLPGEREIRDAHLALARRQYRATEVLPLYARLSANDQDRVFKPGSLRRIVLATNVAETSLTVPRIRYVVDTGTARVKRYTPRSQLERLHIEPISQAAAEQRKGRCGRVGPGVCLRLYGEDDFSQRARYTDPEILRTSLAGVILRMLNLRLGEVDEFPFVEAPPERAIGDGYRRLSELGAIDERKRLTAIGRTLAQLPIDVSLGRMLIESRERGALDELLILTSFLSVQDPRERPADARQAADQAHAAFADPKSDFVSALKLWRAHAQAHEDLSQSKLRDWCHARFLSYLRMREWRELHRQLLLIADELGWRSAPAAPADKKGKSAKVQEAPADGALPAAEFEAVHRCLLSGWPTQVGHKDERGQYRATRERRFQIFPGSSVAKAPPPWVLAGQILDLQKVYGMLCARVEPEWIEQQAAHLVKRSWRDEHWSKKRGAVLAYEQVSLFGLILVEKRAVQFGEQNPALAHEVFVREALARGDIDAKADFVRANARVLAEAHELEAKQRRAGLVKDDVALAAWYAGKLPADISTSAALDAWYRRASGAEQAALRWSLADVLGATPGIAVQDFPTRLEFAGHKLKLEYRFVPGDAADGVSLQVPLAFVNAVSAARCDWLVPGLLPEKVAELIRGLPKALRRNFVPAPDFARAFAESERPRDAPVAAVLAAYLKRVTGVDVGAADFAGVELPPHLSMHYRVYDEHGRTLADGRDLALIQSNWGGAARAAFSRQADAELTREDVDGFDFAEIPDSIVGDGGLTAFPALVDLGDSVALRVFERRDEARTEHRAGVVRLLRRALAEKLKQARRQLPINHALALKYAGIASVDSLREDLVEAAFGELIAARTLDVRRRDDFAHVEAELSRQLFPTAVEWLRLIEEVLAAYAELGPWMTPPLMGYGRANYDDLREQLDSLVHPGFAREVDKARLTHYPRYLKAMRLRAERLRQDATRDQARMLTVQGYWREYLKRRASGGTDASLDELRWLIEELRVSLFAQELRTPEPVSAKRLQKALEALPDR</sequence>
<comment type="caution">
    <text evidence="7">The sequence shown here is derived from an EMBL/GenBank/DDBJ whole genome shotgun (WGS) entry which is preliminary data.</text>
</comment>
<feature type="domain" description="Helicase C-terminal" evidence="6">
    <location>
        <begin position="268"/>
        <end position="436"/>
    </location>
</feature>
<reference evidence="7" key="1">
    <citation type="submission" date="2023-02" db="EMBL/GenBank/DDBJ databases">
        <title>Tahibacter soli sp. nov. isolated from soil.</title>
        <authorList>
            <person name="Baek J.H."/>
            <person name="Lee J.K."/>
            <person name="Choi D.G."/>
            <person name="Jeon C.O."/>
        </authorList>
    </citation>
    <scope>NUCLEOTIDE SEQUENCE</scope>
    <source>
        <strain evidence="7">BL</strain>
    </source>
</reference>
<dbReference type="InterPro" id="IPR024590">
    <property type="entry name" value="HrpA_C"/>
</dbReference>
<evidence type="ECO:0000259" key="6">
    <source>
        <dbReference type="PROSITE" id="PS51194"/>
    </source>
</evidence>
<dbReference type="RefSeq" id="WP_263541209.1">
    <property type="nucleotide sequence ID" value="NZ_JAOVZO020000020.1"/>
</dbReference>
<keyword evidence="1" id="KW-0547">Nucleotide-binding</keyword>
<accession>A0A9X4BLS2</accession>
<keyword evidence="8" id="KW-1185">Reference proteome</keyword>
<dbReference type="Gene3D" id="1.20.120.1080">
    <property type="match status" value="1"/>
</dbReference>
<dbReference type="Gene3D" id="3.40.50.300">
    <property type="entry name" value="P-loop containing nucleotide triphosphate hydrolases"/>
    <property type="match status" value="2"/>
</dbReference>
<dbReference type="PANTHER" id="PTHR18934:SF99">
    <property type="entry name" value="ATP-DEPENDENT RNA HELICASE DHX37-RELATED"/>
    <property type="match status" value="1"/>
</dbReference>
<dbReference type="InterPro" id="IPR010222">
    <property type="entry name" value="RNA_helicase_HrpA"/>
</dbReference>
<dbReference type="CDD" id="cd18791">
    <property type="entry name" value="SF2_C_RHA"/>
    <property type="match status" value="1"/>
</dbReference>
<dbReference type="GO" id="GO:0005524">
    <property type="term" value="F:ATP binding"/>
    <property type="evidence" value="ECO:0007669"/>
    <property type="project" value="UniProtKB-KW"/>
</dbReference>
<evidence type="ECO:0000259" key="5">
    <source>
        <dbReference type="PROSITE" id="PS51192"/>
    </source>
</evidence>
<evidence type="ECO:0000256" key="1">
    <source>
        <dbReference type="ARBA" id="ARBA00022741"/>
    </source>
</evidence>
<evidence type="ECO:0000313" key="7">
    <source>
        <dbReference type="EMBL" id="MDC8015657.1"/>
    </source>
</evidence>
<dbReference type="Pfam" id="PF21010">
    <property type="entry name" value="HA2_C"/>
    <property type="match status" value="1"/>
</dbReference>
<dbReference type="Proteomes" id="UP001139971">
    <property type="component" value="Unassembled WGS sequence"/>
</dbReference>
<dbReference type="Pfam" id="PF04408">
    <property type="entry name" value="WHD_HA2"/>
    <property type="match status" value="1"/>
</dbReference>
<dbReference type="InterPro" id="IPR048333">
    <property type="entry name" value="HA2_WH"/>
</dbReference>
<dbReference type="GO" id="GO:0016787">
    <property type="term" value="F:hydrolase activity"/>
    <property type="evidence" value="ECO:0007669"/>
    <property type="project" value="UniProtKB-KW"/>
</dbReference>